<reference evidence="1 2" key="1">
    <citation type="journal article" date="2019" name="Genome Biol. Evol.">
        <title>Insights into the evolution of the New World diploid cottons (Gossypium, subgenus Houzingenia) based on genome sequencing.</title>
        <authorList>
            <person name="Grover C.E."/>
            <person name="Arick M.A. 2nd"/>
            <person name="Thrash A."/>
            <person name="Conover J.L."/>
            <person name="Sanders W.S."/>
            <person name="Peterson D.G."/>
            <person name="Frelichowski J.E."/>
            <person name="Scheffler J.A."/>
            <person name="Scheffler B.E."/>
            <person name="Wendel J.F."/>
        </authorList>
    </citation>
    <scope>NUCLEOTIDE SEQUENCE [LARGE SCALE GENOMIC DNA]</scope>
    <source>
        <strain evidence="1">5</strain>
        <tissue evidence="1">Leaf</tissue>
    </source>
</reference>
<keyword evidence="2" id="KW-1185">Reference proteome</keyword>
<dbReference type="AlphaFoldDB" id="A0A7J9D863"/>
<comment type="caution">
    <text evidence="1">The sequence shown here is derived from an EMBL/GenBank/DDBJ whole genome shotgun (WGS) entry which is preliminary data.</text>
</comment>
<evidence type="ECO:0000313" key="2">
    <source>
        <dbReference type="Proteomes" id="UP000593579"/>
    </source>
</evidence>
<dbReference type="OrthoDB" id="1752174at2759"/>
<sequence length="88" mass="10097">MISRWLPPKGKNVKVNFDAAFKLDQHRSCSRFVIRNEFGLISKHCSPQVSNNGVYKGKHYVLGRRVNFIFAVCLIACFEYNCTKGSRV</sequence>
<name>A0A7J9D863_GOSGO</name>
<protein>
    <submittedName>
        <fullName evidence="1">Uncharacterized protein</fullName>
    </submittedName>
</protein>
<accession>A0A7J9D863</accession>
<dbReference type="EMBL" id="JABEZY010280901">
    <property type="protein sequence ID" value="MBA0756665.1"/>
    <property type="molecule type" value="Genomic_DNA"/>
</dbReference>
<gene>
    <name evidence="1" type="ORF">Gogos_005636</name>
</gene>
<proteinExistence type="predicted"/>
<evidence type="ECO:0000313" key="1">
    <source>
        <dbReference type="EMBL" id="MBA0756665.1"/>
    </source>
</evidence>
<dbReference type="Proteomes" id="UP000593579">
    <property type="component" value="Unassembled WGS sequence"/>
</dbReference>
<organism evidence="1 2">
    <name type="scientific">Gossypium gossypioides</name>
    <name type="common">Mexican cotton</name>
    <name type="synonym">Selera gossypioides</name>
    <dbReference type="NCBI Taxonomy" id="34282"/>
    <lineage>
        <taxon>Eukaryota</taxon>
        <taxon>Viridiplantae</taxon>
        <taxon>Streptophyta</taxon>
        <taxon>Embryophyta</taxon>
        <taxon>Tracheophyta</taxon>
        <taxon>Spermatophyta</taxon>
        <taxon>Magnoliopsida</taxon>
        <taxon>eudicotyledons</taxon>
        <taxon>Gunneridae</taxon>
        <taxon>Pentapetalae</taxon>
        <taxon>rosids</taxon>
        <taxon>malvids</taxon>
        <taxon>Malvales</taxon>
        <taxon>Malvaceae</taxon>
        <taxon>Malvoideae</taxon>
        <taxon>Gossypium</taxon>
    </lineage>
</organism>